<gene>
    <name evidence="2" type="ORF">ILUMI_21559</name>
</gene>
<reference evidence="2" key="1">
    <citation type="submission" date="2019-08" db="EMBL/GenBank/DDBJ databases">
        <title>The genome of the North American firefly Photinus pyralis.</title>
        <authorList>
            <consortium name="Photinus pyralis genome working group"/>
            <person name="Fallon T.R."/>
            <person name="Sander Lower S.E."/>
            <person name="Weng J.-K."/>
        </authorList>
    </citation>
    <scope>NUCLEOTIDE SEQUENCE</scope>
    <source>
        <strain evidence="2">TRF0915ILg1</strain>
        <tissue evidence="2">Whole body</tissue>
    </source>
</reference>
<feature type="compositionally biased region" description="Basic and acidic residues" evidence="1">
    <location>
        <begin position="287"/>
        <end position="296"/>
    </location>
</feature>
<evidence type="ECO:0000313" key="3">
    <source>
        <dbReference type="Proteomes" id="UP000801492"/>
    </source>
</evidence>
<name>A0A8K0G3S0_IGNLU</name>
<accession>A0A8K0G3S0</accession>
<sequence>MAVVVSHAMRRYPTSPPGSSYSSHCLGGEPSYQDTWTREDINESSLSRSMRYAEPWLYGSVRAPGGLLLAPALVLCSCAEYLNGTKRSSKKGPTLCKKCKGTRLPLPSNDTLRGSAKFGTVRCYPTTPAIATASPPIRPGTVRVSSHSRPSILPSSDPYELMRRSRLSPENGTQFRIRSTSPVKTTNKSEPPRSLSKKSSINQKVPSNGRKSILECDINPYDLMSVEPETRKDSSITLVGGQRVRIRPPSTEQVYEEVKVQPPRQQPSQIPKLKNQPANKPKGPPKSNEKESESNRFKSILKKPTTFSDTDSSGGPERSPSPAHKSGSHFYLPMPMNTPRKKVQFLVENELVCHKQDDRKDTIANDKVVERNDDVPSEEETNIYEEVPECVEETPEKKSFTLRRSVSERLIQESPKVVFHDTMALRTRSRRSDSRKAFSTVTDLQKLDGVVPTRTRSNSPPKLRSAPPAPPPAQNEKLKPKEHVLEKHDEKVPSDCNEQVDKIEEKLEDEPKIIIKDDLNKPVKEEAIKIQEEDIKISVKQPEEIQETKKVELKDKSEPTPKQPIPDTPPVVPPRKRSNSKQPSVITVDTSIQKASKHTLKIESPTPIINTPPPLDYQNKTVVQIRASPTVHKIQIKNEFPETTNNIQTVTISDNAQRKTSIMINGDDCYSTINVNDDVPLYQSSVVVKDTGTEKDFKLNRSSSVYITGNFVNSTPDSLTVPNSNKQFLESPKYNTVVISPTKPEKFNEQPTKDQHKKEAPAPKQEEPKVINSLKEELRAEEELKQFLKDPVEAVKRNLVPHVCGKSDVSRRPRDKKLNNFTASLLEDRVETNINKLIEDSLLKLRNYESLGDDDKDICSEHSSSTQYEMMDPGSDCYTDNSNRSSVTEEELNARTKFYEMLADSAIAEISESEDHHYESIRLNTDPIYEEISPPPLPSNPPPSSIIDDLQLDKQFTTRLVLEFV</sequence>
<feature type="compositionally biased region" description="Basic and acidic residues" evidence="1">
    <location>
        <begin position="743"/>
        <end position="768"/>
    </location>
</feature>
<keyword evidence="3" id="KW-1185">Reference proteome</keyword>
<feature type="region of interest" description="Disordered" evidence="1">
    <location>
        <begin position="230"/>
        <end position="335"/>
    </location>
</feature>
<dbReference type="Proteomes" id="UP000801492">
    <property type="component" value="Unassembled WGS sequence"/>
</dbReference>
<feature type="compositionally biased region" description="Basic and acidic residues" evidence="1">
    <location>
        <begin position="547"/>
        <end position="559"/>
    </location>
</feature>
<feature type="compositionally biased region" description="Acidic residues" evidence="1">
    <location>
        <begin position="375"/>
        <end position="385"/>
    </location>
</feature>
<feature type="compositionally biased region" description="Low complexity" evidence="1">
    <location>
        <begin position="145"/>
        <end position="156"/>
    </location>
</feature>
<feature type="region of interest" description="Disordered" evidence="1">
    <location>
        <begin position="132"/>
        <end position="212"/>
    </location>
</feature>
<feature type="region of interest" description="Disordered" evidence="1">
    <location>
        <begin position="741"/>
        <end position="768"/>
    </location>
</feature>
<feature type="region of interest" description="Disordered" evidence="1">
    <location>
        <begin position="547"/>
        <end position="615"/>
    </location>
</feature>
<dbReference type="EMBL" id="VTPC01090149">
    <property type="protein sequence ID" value="KAF2884623.1"/>
    <property type="molecule type" value="Genomic_DNA"/>
</dbReference>
<feature type="compositionally biased region" description="Basic and acidic residues" evidence="1">
    <location>
        <begin position="364"/>
        <end position="374"/>
    </location>
</feature>
<feature type="compositionally biased region" description="Pro residues" evidence="1">
    <location>
        <begin position="561"/>
        <end position="573"/>
    </location>
</feature>
<feature type="region of interest" description="Disordered" evidence="1">
    <location>
        <begin position="445"/>
        <end position="499"/>
    </location>
</feature>
<comment type="caution">
    <text evidence="2">The sequence shown here is derived from an EMBL/GenBank/DDBJ whole genome shotgun (WGS) entry which is preliminary data.</text>
</comment>
<feature type="compositionally biased region" description="Polar residues" evidence="1">
    <location>
        <begin position="580"/>
        <end position="594"/>
    </location>
</feature>
<evidence type="ECO:0000313" key="2">
    <source>
        <dbReference type="EMBL" id="KAF2884623.1"/>
    </source>
</evidence>
<feature type="compositionally biased region" description="Polar residues" evidence="1">
    <location>
        <begin position="197"/>
        <end position="210"/>
    </location>
</feature>
<proteinExistence type="predicted"/>
<protein>
    <submittedName>
        <fullName evidence="2">Uncharacterized protein</fullName>
    </submittedName>
</protein>
<organism evidence="2 3">
    <name type="scientific">Ignelater luminosus</name>
    <name type="common">Cucubano</name>
    <name type="synonym">Pyrophorus luminosus</name>
    <dbReference type="NCBI Taxonomy" id="2038154"/>
    <lineage>
        <taxon>Eukaryota</taxon>
        <taxon>Metazoa</taxon>
        <taxon>Ecdysozoa</taxon>
        <taxon>Arthropoda</taxon>
        <taxon>Hexapoda</taxon>
        <taxon>Insecta</taxon>
        <taxon>Pterygota</taxon>
        <taxon>Neoptera</taxon>
        <taxon>Endopterygota</taxon>
        <taxon>Coleoptera</taxon>
        <taxon>Polyphaga</taxon>
        <taxon>Elateriformia</taxon>
        <taxon>Elateroidea</taxon>
        <taxon>Elateridae</taxon>
        <taxon>Agrypninae</taxon>
        <taxon>Pyrophorini</taxon>
        <taxon>Ignelater</taxon>
    </lineage>
</organism>
<feature type="compositionally biased region" description="Polar residues" evidence="1">
    <location>
        <begin position="168"/>
        <end position="189"/>
    </location>
</feature>
<feature type="region of interest" description="Disordered" evidence="1">
    <location>
        <begin position="364"/>
        <end position="385"/>
    </location>
</feature>
<dbReference type="OrthoDB" id="2015333at2759"/>
<dbReference type="AlphaFoldDB" id="A0A8K0G3S0"/>
<feature type="compositionally biased region" description="Basic and acidic residues" evidence="1">
    <location>
        <begin position="476"/>
        <end position="499"/>
    </location>
</feature>
<evidence type="ECO:0000256" key="1">
    <source>
        <dbReference type="SAM" id="MobiDB-lite"/>
    </source>
</evidence>